<gene>
    <name evidence="2" type="ORF">DB769_11775</name>
    <name evidence="1" type="ORF">XP315_04405</name>
</gene>
<proteinExistence type="predicted"/>
<dbReference type="Proteomes" id="UP000035369">
    <property type="component" value="Unassembled WGS sequence"/>
</dbReference>
<protein>
    <submittedName>
        <fullName evidence="2">Uncharacterized protein</fullName>
    </submittedName>
</protein>
<dbReference type="KEGG" id="xpe:BJD13_23295"/>
<evidence type="ECO:0000313" key="1">
    <source>
        <dbReference type="EMBL" id="KLC08367.1"/>
    </source>
</evidence>
<organism evidence="2 4">
    <name type="scientific">Xanthomonas perforans</name>
    <dbReference type="NCBI Taxonomy" id="442694"/>
    <lineage>
        <taxon>Bacteria</taxon>
        <taxon>Pseudomonadati</taxon>
        <taxon>Pseudomonadota</taxon>
        <taxon>Gammaproteobacteria</taxon>
        <taxon>Lysobacterales</taxon>
        <taxon>Lysobacteraceae</taxon>
        <taxon>Xanthomonas</taxon>
    </lineage>
</organism>
<reference evidence="2 4" key="2">
    <citation type="submission" date="2018-02" db="EMBL/GenBank/DDBJ databases">
        <title>Characterization of Xanthomonas diversity in transplant houses and field plants.</title>
        <authorList>
            <person name="Abrahamian P."/>
            <person name="Timilsina S."/>
            <person name="Minsavage G.V."/>
            <person name="Goss E.M."/>
            <person name="Jones J.B."/>
            <person name="Vallad G.E."/>
        </authorList>
    </citation>
    <scope>NUCLEOTIDE SEQUENCE [LARGE SCALE GENOMIC DNA]</scope>
    <source>
        <strain evidence="2 4">GEV2132</strain>
    </source>
</reference>
<sequence>MAAPGHGGCALTLALCLPHRRRLAHALLYGEHIAAAGCNVACATRSGGIRAAHADAVGGNRFRQPRKLGGGAYLIRRTLAGVL</sequence>
<dbReference type="EMBL" id="PUUL01000062">
    <property type="protein sequence ID" value="RXD53615.1"/>
    <property type="molecule type" value="Genomic_DNA"/>
</dbReference>
<dbReference type="AlphaFoldDB" id="A0AAQ1BW32"/>
<dbReference type="Proteomes" id="UP000289372">
    <property type="component" value="Unassembled WGS sequence"/>
</dbReference>
<name>A0AAQ1BW32_XANPE</name>
<evidence type="ECO:0000313" key="3">
    <source>
        <dbReference type="Proteomes" id="UP000035369"/>
    </source>
</evidence>
<comment type="caution">
    <text evidence="2">The sequence shown here is derived from an EMBL/GenBank/DDBJ whole genome shotgun (WGS) entry which is preliminary data.</text>
</comment>
<dbReference type="EMBL" id="JZUY01000034">
    <property type="protein sequence ID" value="KLC08367.1"/>
    <property type="molecule type" value="Genomic_DNA"/>
</dbReference>
<accession>A0AAQ1BW32</accession>
<reference evidence="1 3" key="1">
    <citation type="submission" date="2015-02" db="EMBL/GenBank/DDBJ databases">
        <title>Whole genome sequencing of multiple isolates of three species of pepper and tomato-infecting xanthomonads reveals genetic diversity in field strains and pinpoints effectors responsible for host specificity.</title>
        <authorList>
            <person name="Schwartz A."/>
            <person name="Dahlbeck D."/>
            <person name="Staskawicz B."/>
            <person name="Bart R."/>
            <person name="Potnis N."/>
            <person name="Minsavage G."/>
            <person name="Timilsina S."/>
            <person name="Goss E."/>
            <person name="Jones J."/>
            <person name="Vallad G."/>
            <person name="Barak J."/>
            <person name="Miller S."/>
            <person name="Ritchie D."/>
            <person name="Martins J.Jr."/>
            <person name="Patane J.S."/>
            <person name="Setubal J.C."/>
        </authorList>
    </citation>
    <scope>NUCLEOTIDE SEQUENCE [LARGE SCALE GENOMIC DNA]</scope>
    <source>
        <strain evidence="1 3">Xp3-15</strain>
    </source>
</reference>
<keyword evidence="3" id="KW-1185">Reference proteome</keyword>
<evidence type="ECO:0000313" key="2">
    <source>
        <dbReference type="EMBL" id="RXD53615.1"/>
    </source>
</evidence>
<evidence type="ECO:0000313" key="4">
    <source>
        <dbReference type="Proteomes" id="UP000289372"/>
    </source>
</evidence>